<dbReference type="GO" id="GO:0004674">
    <property type="term" value="F:protein serine/threonine kinase activity"/>
    <property type="evidence" value="ECO:0007669"/>
    <property type="project" value="UniProtKB-KW"/>
</dbReference>
<evidence type="ECO:0000256" key="6">
    <source>
        <dbReference type="SAM" id="MobiDB-lite"/>
    </source>
</evidence>
<reference evidence="8" key="1">
    <citation type="submission" date="2016-10" db="EMBL/GenBank/DDBJ databases">
        <authorList>
            <person name="Benchimol M."/>
            <person name="Almeida L.G."/>
            <person name="Vasconcelos A.T."/>
            <person name="Perreira-Neves A."/>
            <person name="Rosa I.A."/>
            <person name="Tasca T."/>
            <person name="Bogo M.R."/>
            <person name="de Souza W."/>
        </authorList>
    </citation>
    <scope>NUCLEOTIDE SEQUENCE [LARGE SCALE GENOMIC DNA]</scope>
    <source>
        <strain evidence="8">K</strain>
    </source>
</reference>
<dbReference type="GeneID" id="94844575"/>
<dbReference type="RefSeq" id="XP_068352018.1">
    <property type="nucleotide sequence ID" value="XM_068509871.1"/>
</dbReference>
<evidence type="ECO:0000256" key="1">
    <source>
        <dbReference type="ARBA" id="ARBA00022527"/>
    </source>
</evidence>
<dbReference type="PANTHER" id="PTHR24351">
    <property type="entry name" value="RIBOSOMAL PROTEIN S6 KINASE"/>
    <property type="match status" value="1"/>
</dbReference>
<feature type="region of interest" description="Disordered" evidence="6">
    <location>
        <begin position="247"/>
        <end position="267"/>
    </location>
</feature>
<evidence type="ECO:0000256" key="4">
    <source>
        <dbReference type="ARBA" id="ARBA00022777"/>
    </source>
</evidence>
<evidence type="ECO:0000256" key="2">
    <source>
        <dbReference type="ARBA" id="ARBA00022679"/>
    </source>
</evidence>
<dbReference type="Pfam" id="PF00069">
    <property type="entry name" value="Pkinase"/>
    <property type="match status" value="1"/>
</dbReference>
<dbReference type="Proteomes" id="UP000179807">
    <property type="component" value="Unassembled WGS sequence"/>
</dbReference>
<dbReference type="PROSITE" id="PS50011">
    <property type="entry name" value="PROTEIN_KINASE_DOM"/>
    <property type="match status" value="1"/>
</dbReference>
<name>A0A1J4JJU4_9EUKA</name>
<evidence type="ECO:0000256" key="3">
    <source>
        <dbReference type="ARBA" id="ARBA00022741"/>
    </source>
</evidence>
<organism evidence="8 9">
    <name type="scientific">Tritrichomonas foetus</name>
    <dbReference type="NCBI Taxonomy" id="1144522"/>
    <lineage>
        <taxon>Eukaryota</taxon>
        <taxon>Metamonada</taxon>
        <taxon>Parabasalia</taxon>
        <taxon>Tritrichomonadida</taxon>
        <taxon>Tritrichomonadidae</taxon>
        <taxon>Tritrichomonas</taxon>
    </lineage>
</organism>
<dbReference type="InterPro" id="IPR011009">
    <property type="entry name" value="Kinase-like_dom_sf"/>
</dbReference>
<evidence type="ECO:0000313" key="8">
    <source>
        <dbReference type="EMBL" id="OHS98881.1"/>
    </source>
</evidence>
<feature type="domain" description="Protein kinase" evidence="7">
    <location>
        <begin position="1"/>
        <end position="84"/>
    </location>
</feature>
<dbReference type="VEuPathDB" id="TrichDB:TRFO_34786"/>
<keyword evidence="4" id="KW-0418">Kinase</keyword>
<dbReference type="GO" id="GO:0005524">
    <property type="term" value="F:ATP binding"/>
    <property type="evidence" value="ECO:0007669"/>
    <property type="project" value="UniProtKB-KW"/>
</dbReference>
<evidence type="ECO:0000259" key="7">
    <source>
        <dbReference type="PROSITE" id="PS50011"/>
    </source>
</evidence>
<accession>A0A1J4JJU4</accession>
<keyword evidence="9" id="KW-1185">Reference proteome</keyword>
<keyword evidence="1" id="KW-0723">Serine/threonine-protein kinase</keyword>
<gene>
    <name evidence="8" type="ORF">TRFO_34786</name>
</gene>
<evidence type="ECO:0000256" key="5">
    <source>
        <dbReference type="ARBA" id="ARBA00022840"/>
    </source>
</evidence>
<keyword evidence="2" id="KW-0808">Transferase</keyword>
<protein>
    <recommendedName>
        <fullName evidence="7">Protein kinase domain-containing protein</fullName>
    </recommendedName>
</protein>
<proteinExistence type="predicted"/>
<evidence type="ECO:0000313" key="9">
    <source>
        <dbReference type="Proteomes" id="UP000179807"/>
    </source>
</evidence>
<dbReference type="AlphaFoldDB" id="A0A1J4JJU4"/>
<sequence>MMLGQPYTTSADLWSAAVCLYAMAVGRLPFEDTNIQRLIEKVTDEEPNYPDSLSEHLSTLLQMMLKKQQIQRADITKIRINPWFHSYYLSDKMRYDFGVENGWRNPPMGEFVEDKSILYDIQKYQDPVKLVELLKAKTYNSTTALYRIVKREKTTHEMKGMKANAHNLVNISPIPTISAAASAQQDVKNMIMKMKQRNPRSYNESSTPVKRRRRTELGHEANSDFLTLPMNPQNTRAQVAAQILVRKNPAGSARNNPNKNSALVSDE</sequence>
<dbReference type="SUPFAM" id="SSF56112">
    <property type="entry name" value="Protein kinase-like (PK-like)"/>
    <property type="match status" value="1"/>
</dbReference>
<feature type="compositionally biased region" description="Polar residues" evidence="6">
    <location>
        <begin position="199"/>
        <end position="208"/>
    </location>
</feature>
<dbReference type="Gene3D" id="1.10.510.10">
    <property type="entry name" value="Transferase(Phosphotransferase) domain 1"/>
    <property type="match status" value="1"/>
</dbReference>
<keyword evidence="3" id="KW-0547">Nucleotide-binding</keyword>
<dbReference type="EMBL" id="MLAK01001035">
    <property type="protein sequence ID" value="OHS98881.1"/>
    <property type="molecule type" value="Genomic_DNA"/>
</dbReference>
<keyword evidence="5" id="KW-0067">ATP-binding</keyword>
<dbReference type="InterPro" id="IPR000719">
    <property type="entry name" value="Prot_kinase_dom"/>
</dbReference>
<feature type="region of interest" description="Disordered" evidence="6">
    <location>
        <begin position="196"/>
        <end position="218"/>
    </location>
</feature>
<comment type="caution">
    <text evidence="8">The sequence shown here is derived from an EMBL/GenBank/DDBJ whole genome shotgun (WGS) entry which is preliminary data.</text>
</comment>
<feature type="compositionally biased region" description="Polar residues" evidence="6">
    <location>
        <begin position="253"/>
        <end position="267"/>
    </location>
</feature>